<comment type="caution">
    <text evidence="1">The sequence shown here is derived from an EMBL/GenBank/DDBJ whole genome shotgun (WGS) entry which is preliminary data.</text>
</comment>
<dbReference type="AlphaFoldDB" id="A0A7J3T9R5"/>
<dbReference type="SUPFAM" id="SSF53383">
    <property type="entry name" value="PLP-dependent transferases"/>
    <property type="match status" value="1"/>
</dbReference>
<organism evidence="1">
    <name type="scientific">Candidatus Aciduliprofundum boonei</name>
    <dbReference type="NCBI Taxonomy" id="379547"/>
    <lineage>
        <taxon>Archaea</taxon>
        <taxon>Methanobacteriati</taxon>
        <taxon>Thermoplasmatota</taxon>
        <taxon>DHVE2 group</taxon>
        <taxon>Candidatus Aciduliprofundum</taxon>
    </lineage>
</organism>
<sequence length="103" mass="11687">MGVVKLRKDFHQAKWNEPIIFELSAKGERGILLPSVDKEIEKSCGDLNSLITEKIRRKNPPSLPEVAQLRVLRHYLRLSQETLGVDVNIDIGQGTCTMKYSPK</sequence>
<dbReference type="Proteomes" id="UP000886130">
    <property type="component" value="Unassembled WGS sequence"/>
</dbReference>
<accession>A0A7J3T9R5</accession>
<name>A0A7J3T9R5_9ARCH</name>
<dbReference type="EMBL" id="DRTM01000074">
    <property type="protein sequence ID" value="HHE75684.1"/>
    <property type="molecule type" value="Genomic_DNA"/>
</dbReference>
<gene>
    <name evidence="1" type="ORF">ENL31_00975</name>
</gene>
<proteinExistence type="predicted"/>
<evidence type="ECO:0000313" key="1">
    <source>
        <dbReference type="EMBL" id="HHE75684.1"/>
    </source>
</evidence>
<protein>
    <submittedName>
        <fullName evidence="1">Glycine dehydrogenase subunit 2</fullName>
    </submittedName>
</protein>
<reference evidence="1" key="1">
    <citation type="journal article" date="2020" name="mSystems">
        <title>Genome- and Community-Level Interaction Insights into Carbon Utilization and Element Cycling Functions of Hydrothermarchaeota in Hydrothermal Sediment.</title>
        <authorList>
            <person name="Zhou Z."/>
            <person name="Liu Y."/>
            <person name="Xu W."/>
            <person name="Pan J."/>
            <person name="Luo Z.H."/>
            <person name="Li M."/>
        </authorList>
    </citation>
    <scope>NUCLEOTIDE SEQUENCE [LARGE SCALE GENOMIC DNA]</scope>
    <source>
        <strain evidence="1">HyVt-85</strain>
    </source>
</reference>
<feature type="non-terminal residue" evidence="1">
    <location>
        <position position="103"/>
    </location>
</feature>
<dbReference type="InterPro" id="IPR015424">
    <property type="entry name" value="PyrdxlP-dep_Trfase"/>
</dbReference>
<dbReference type="Gene3D" id="6.20.440.10">
    <property type="match status" value="1"/>
</dbReference>